<comment type="caution">
    <text evidence="1">The sequence shown here is derived from an EMBL/GenBank/DDBJ whole genome shotgun (WGS) entry which is preliminary data.</text>
</comment>
<dbReference type="EMBL" id="BAABME010009195">
    <property type="protein sequence ID" value="GAA0174720.1"/>
    <property type="molecule type" value="Genomic_DNA"/>
</dbReference>
<keyword evidence="2" id="KW-1185">Reference proteome</keyword>
<gene>
    <name evidence="1" type="ORF">LIER_28053</name>
</gene>
<accession>A0AAV3RFV0</accession>
<name>A0AAV3RFV0_LITER</name>
<proteinExistence type="predicted"/>
<evidence type="ECO:0000313" key="1">
    <source>
        <dbReference type="EMBL" id="GAA0174720.1"/>
    </source>
</evidence>
<evidence type="ECO:0000313" key="2">
    <source>
        <dbReference type="Proteomes" id="UP001454036"/>
    </source>
</evidence>
<dbReference type="Proteomes" id="UP001454036">
    <property type="component" value="Unassembled WGS sequence"/>
</dbReference>
<organism evidence="1 2">
    <name type="scientific">Lithospermum erythrorhizon</name>
    <name type="common">Purple gromwell</name>
    <name type="synonym">Lithospermum officinale var. erythrorhizon</name>
    <dbReference type="NCBI Taxonomy" id="34254"/>
    <lineage>
        <taxon>Eukaryota</taxon>
        <taxon>Viridiplantae</taxon>
        <taxon>Streptophyta</taxon>
        <taxon>Embryophyta</taxon>
        <taxon>Tracheophyta</taxon>
        <taxon>Spermatophyta</taxon>
        <taxon>Magnoliopsida</taxon>
        <taxon>eudicotyledons</taxon>
        <taxon>Gunneridae</taxon>
        <taxon>Pentapetalae</taxon>
        <taxon>asterids</taxon>
        <taxon>lamiids</taxon>
        <taxon>Boraginales</taxon>
        <taxon>Boraginaceae</taxon>
        <taxon>Boraginoideae</taxon>
        <taxon>Lithospermeae</taxon>
        <taxon>Lithospermum</taxon>
    </lineage>
</organism>
<sequence>MANLGLGPQASYEASWLWIQAASASRGLGDGHSILSQQTYTLHEALTQERLKDQELRNVDAERDAANQTAFTSRREREGLSCAYLQDNRRRCCRIGVAVLSDVVLNCQDQPPALPALAEEYR</sequence>
<reference evidence="1 2" key="1">
    <citation type="submission" date="2024-01" db="EMBL/GenBank/DDBJ databases">
        <title>The complete chloroplast genome sequence of Lithospermum erythrorhizon: insights into the phylogenetic relationship among Boraginaceae species and the maternal lineages of purple gromwells.</title>
        <authorList>
            <person name="Okada T."/>
            <person name="Watanabe K."/>
        </authorList>
    </citation>
    <scope>NUCLEOTIDE SEQUENCE [LARGE SCALE GENOMIC DNA]</scope>
</reference>
<protein>
    <submittedName>
        <fullName evidence="1">Uncharacterized protein</fullName>
    </submittedName>
</protein>
<dbReference type="AlphaFoldDB" id="A0AAV3RFV0"/>